<dbReference type="InterPro" id="IPR057670">
    <property type="entry name" value="SH3_retrovirus"/>
</dbReference>
<sequence length="129" mass="14682">MAAKSWLEVLKYMTAVDNRIPTARLKGKCPYKALYENKSSGTELRIWVGTCYARVPKSKRSNPKLGERAIECKLLGFSDGYKGFRLLYIKGNRYLNARDVKVGVPYTEELISKTFLSGQLGLIRIVSWK</sequence>
<reference evidence="3" key="1">
    <citation type="submission" date="2017-03" db="EMBL/GenBank/DDBJ databases">
        <title>Phytopthora megakarya and P. palmivora, two closely related causual agents of cacao black pod achieved similar genome size and gene model numbers by different mechanisms.</title>
        <authorList>
            <person name="Ali S."/>
            <person name="Shao J."/>
            <person name="Larry D.J."/>
            <person name="Kronmiller B."/>
            <person name="Shen D."/>
            <person name="Strem M.D."/>
            <person name="Melnick R.L."/>
            <person name="Guiltinan M.J."/>
            <person name="Tyler B.M."/>
            <person name="Meinhardt L.W."/>
            <person name="Bailey B.A."/>
        </authorList>
    </citation>
    <scope>NUCLEOTIDE SEQUENCE [LARGE SCALE GENOMIC DNA]</scope>
    <source>
        <strain evidence="3">zdho120</strain>
    </source>
</reference>
<name>A0A225VMX3_9STRA</name>
<dbReference type="Pfam" id="PF25597">
    <property type="entry name" value="SH3_retrovirus"/>
    <property type="match status" value="1"/>
</dbReference>
<evidence type="ECO:0000313" key="3">
    <source>
        <dbReference type="Proteomes" id="UP000198211"/>
    </source>
</evidence>
<gene>
    <name evidence="2" type="ORF">PHMEG_00020795</name>
</gene>
<dbReference type="AlphaFoldDB" id="A0A225VMX3"/>
<protein>
    <recommendedName>
        <fullName evidence="1">Retroviral polymerase SH3-like domain-containing protein</fullName>
    </recommendedName>
</protein>
<proteinExistence type="predicted"/>
<accession>A0A225VMX3</accession>
<organism evidence="2 3">
    <name type="scientific">Phytophthora megakarya</name>
    <dbReference type="NCBI Taxonomy" id="4795"/>
    <lineage>
        <taxon>Eukaryota</taxon>
        <taxon>Sar</taxon>
        <taxon>Stramenopiles</taxon>
        <taxon>Oomycota</taxon>
        <taxon>Peronosporomycetes</taxon>
        <taxon>Peronosporales</taxon>
        <taxon>Peronosporaceae</taxon>
        <taxon>Phytophthora</taxon>
    </lineage>
</organism>
<evidence type="ECO:0000313" key="2">
    <source>
        <dbReference type="EMBL" id="OWZ06891.1"/>
    </source>
</evidence>
<dbReference type="EMBL" id="NBNE01003775">
    <property type="protein sequence ID" value="OWZ06891.1"/>
    <property type="molecule type" value="Genomic_DNA"/>
</dbReference>
<comment type="caution">
    <text evidence="2">The sequence shown here is derived from an EMBL/GenBank/DDBJ whole genome shotgun (WGS) entry which is preliminary data.</text>
</comment>
<dbReference type="Proteomes" id="UP000198211">
    <property type="component" value="Unassembled WGS sequence"/>
</dbReference>
<dbReference type="OrthoDB" id="89942at2759"/>
<feature type="domain" description="Retroviral polymerase SH3-like" evidence="1">
    <location>
        <begin position="50"/>
        <end position="101"/>
    </location>
</feature>
<evidence type="ECO:0000259" key="1">
    <source>
        <dbReference type="Pfam" id="PF25597"/>
    </source>
</evidence>
<keyword evidence="3" id="KW-1185">Reference proteome</keyword>